<name>A0ABQ9LJ11_HEVBR</name>
<keyword evidence="2 8" id="KW-0255">Endonuclease</keyword>
<evidence type="ECO:0000256" key="8">
    <source>
        <dbReference type="HAMAP-Rule" id="MF_03100"/>
    </source>
</evidence>
<dbReference type="InterPro" id="IPR035901">
    <property type="entry name" value="GIY-YIG_endonuc_sf"/>
</dbReference>
<dbReference type="HAMAP" id="MF_03100">
    <property type="entry name" value="Endonuc_su_Slx1"/>
    <property type="match status" value="1"/>
</dbReference>
<dbReference type="PROSITE" id="PS50164">
    <property type="entry name" value="GIY_YIG"/>
    <property type="match status" value="1"/>
</dbReference>
<comment type="caution">
    <text evidence="8">Lacks conserved residue(s) required for the propagation of feature annotation.</text>
</comment>
<comment type="subunit">
    <text evidence="8">Forms a heterodimer with a member of the SLX4 family.</text>
</comment>
<evidence type="ECO:0000256" key="9">
    <source>
        <dbReference type="SAM" id="MobiDB-lite"/>
    </source>
</evidence>
<dbReference type="EMBL" id="JARPOI010000012">
    <property type="protein sequence ID" value="KAJ9167475.1"/>
    <property type="molecule type" value="Genomic_DNA"/>
</dbReference>
<dbReference type="Gene3D" id="3.40.1440.10">
    <property type="entry name" value="GIY-YIG endonuclease"/>
    <property type="match status" value="1"/>
</dbReference>
<keyword evidence="6 8" id="KW-0234">DNA repair</keyword>
<evidence type="ECO:0000313" key="12">
    <source>
        <dbReference type="Proteomes" id="UP001174677"/>
    </source>
</evidence>
<evidence type="ECO:0000256" key="3">
    <source>
        <dbReference type="ARBA" id="ARBA00022763"/>
    </source>
</evidence>
<sequence length="417" mass="47522">MRKRKSCPRVTGKRTSKEIAERLNPREENGDENEEEKNKQGKGFYACYLLTSLCPRFKGHTYIGFTVNPRRRIRQHNGEIRSGAFRTKKRRPWEMVFCIFGFPTNVSALQFEWAWQHPTESVAVRQAAATFKSFSGVANKIKLAYTMLNLPAWRSLNITVNYFSTKYTKHSAACPSLPEHMKVQVCPIDELPCYTETDETLLEFTDAEYVFDDKEEYDNAANINGTVEANMTEIQSHSMDGFPCYHKGEESSGSKDSNVEQCNEGDNTSEAVKETCADTTVHICLDIAHNIDENSYEKFGWFKEYGKREQTVKNIFADYPPTAEVDHALVGSASSPFTDFSDDGLTSMNKNISDLDWLNGKRFREESDKDPHPIHNYTSPQEIEVIDLLSPSSGFKIRSSIKKRRISTVCPEIIDLT</sequence>
<keyword evidence="5 8" id="KW-0233">DNA recombination</keyword>
<dbReference type="EC" id="3.1.-.-" evidence="8"/>
<evidence type="ECO:0000259" key="10">
    <source>
        <dbReference type="PROSITE" id="PS50164"/>
    </source>
</evidence>
<protein>
    <recommendedName>
        <fullName evidence="8">Structure-specific endonuclease subunit SLX1 homolog</fullName>
        <ecNumber evidence="8">3.1.-.-</ecNumber>
    </recommendedName>
</protein>
<evidence type="ECO:0000256" key="1">
    <source>
        <dbReference type="ARBA" id="ARBA00022722"/>
    </source>
</evidence>
<dbReference type="InterPro" id="IPR000305">
    <property type="entry name" value="GIY-YIG_endonuc"/>
</dbReference>
<keyword evidence="12" id="KW-1185">Reference proteome</keyword>
<dbReference type="Pfam" id="PF01541">
    <property type="entry name" value="GIY-YIG"/>
    <property type="match status" value="1"/>
</dbReference>
<organism evidence="11 12">
    <name type="scientific">Hevea brasiliensis</name>
    <name type="common">Para rubber tree</name>
    <name type="synonym">Siphonia brasiliensis</name>
    <dbReference type="NCBI Taxonomy" id="3981"/>
    <lineage>
        <taxon>Eukaryota</taxon>
        <taxon>Viridiplantae</taxon>
        <taxon>Streptophyta</taxon>
        <taxon>Embryophyta</taxon>
        <taxon>Tracheophyta</taxon>
        <taxon>Spermatophyta</taxon>
        <taxon>Magnoliopsida</taxon>
        <taxon>eudicotyledons</taxon>
        <taxon>Gunneridae</taxon>
        <taxon>Pentapetalae</taxon>
        <taxon>rosids</taxon>
        <taxon>fabids</taxon>
        <taxon>Malpighiales</taxon>
        <taxon>Euphorbiaceae</taxon>
        <taxon>Crotonoideae</taxon>
        <taxon>Micrandreae</taxon>
        <taxon>Hevea</taxon>
    </lineage>
</organism>
<evidence type="ECO:0000313" key="11">
    <source>
        <dbReference type="EMBL" id="KAJ9167475.1"/>
    </source>
</evidence>
<proteinExistence type="inferred from homology"/>
<feature type="compositionally biased region" description="Basic residues" evidence="9">
    <location>
        <begin position="1"/>
        <end position="14"/>
    </location>
</feature>
<evidence type="ECO:0000256" key="7">
    <source>
        <dbReference type="ARBA" id="ARBA00023242"/>
    </source>
</evidence>
<comment type="caution">
    <text evidence="11">The sequence shown here is derived from an EMBL/GenBank/DDBJ whole genome shotgun (WGS) entry which is preliminary data.</text>
</comment>
<keyword evidence="4 8" id="KW-0378">Hydrolase</keyword>
<evidence type="ECO:0000256" key="6">
    <source>
        <dbReference type="ARBA" id="ARBA00023204"/>
    </source>
</evidence>
<evidence type="ECO:0000256" key="2">
    <source>
        <dbReference type="ARBA" id="ARBA00022759"/>
    </source>
</evidence>
<feature type="compositionally biased region" description="Polar residues" evidence="9">
    <location>
        <begin position="254"/>
        <end position="266"/>
    </location>
</feature>
<dbReference type="SUPFAM" id="SSF82771">
    <property type="entry name" value="GIY-YIG endonuclease"/>
    <property type="match status" value="1"/>
</dbReference>
<feature type="domain" description="GIY-YIG" evidence="10">
    <location>
        <begin position="43"/>
        <end position="125"/>
    </location>
</feature>
<comment type="subcellular location">
    <subcellularLocation>
        <location evidence="8">Nucleus</location>
    </subcellularLocation>
</comment>
<dbReference type="PANTHER" id="PTHR20208:SF10">
    <property type="entry name" value="STRUCTURE-SPECIFIC ENDONUCLEASE SUBUNIT SLX1"/>
    <property type="match status" value="1"/>
</dbReference>
<comment type="similarity">
    <text evidence="8">Belongs to the SLX1 family.</text>
</comment>
<keyword evidence="1 8" id="KW-0540">Nuclease</keyword>
<accession>A0ABQ9LJ11</accession>
<feature type="region of interest" description="Disordered" evidence="9">
    <location>
        <begin position="1"/>
        <end position="37"/>
    </location>
</feature>
<comment type="function">
    <text evidence="8">Catalytic subunit of a heterodimeric structure-specific endonuclease that resolves DNA secondary structures generated during DNA repair and recombination. Has endonuclease activity towards branched DNA substrates, introducing single-strand cuts in duplex DNA close to junctions with ss-DNA.</text>
</comment>
<comment type="cofactor">
    <cofactor evidence="8">
        <name>a divalent metal cation</name>
        <dbReference type="ChEBI" id="CHEBI:60240"/>
    </cofactor>
</comment>
<dbReference type="Proteomes" id="UP001174677">
    <property type="component" value="Chromosome 12"/>
</dbReference>
<keyword evidence="3 8" id="KW-0227">DNA damage</keyword>
<dbReference type="InterPro" id="IPR027520">
    <property type="entry name" value="Slx1"/>
</dbReference>
<dbReference type="PANTHER" id="PTHR20208">
    <property type="entry name" value="STRUCTURE-SPECIFIC ENDONUCLEASE SUBUNIT SLX1"/>
    <property type="match status" value="1"/>
</dbReference>
<keyword evidence="7 8" id="KW-0539">Nucleus</keyword>
<gene>
    <name evidence="11" type="ORF">P3X46_022126</name>
</gene>
<feature type="compositionally biased region" description="Basic and acidic residues" evidence="9">
    <location>
        <begin position="15"/>
        <end position="28"/>
    </location>
</feature>
<feature type="region of interest" description="Disordered" evidence="9">
    <location>
        <begin position="245"/>
        <end position="266"/>
    </location>
</feature>
<evidence type="ECO:0000256" key="4">
    <source>
        <dbReference type="ARBA" id="ARBA00022801"/>
    </source>
</evidence>
<dbReference type="InterPro" id="IPR050381">
    <property type="entry name" value="SLX1_endonuclease"/>
</dbReference>
<dbReference type="CDD" id="cd10455">
    <property type="entry name" value="GIY-YIG_SLX1"/>
    <property type="match status" value="1"/>
</dbReference>
<evidence type="ECO:0000256" key="5">
    <source>
        <dbReference type="ARBA" id="ARBA00023172"/>
    </source>
</evidence>
<reference evidence="11 12" key="1">
    <citation type="journal article" date="2023" name="Plant Biotechnol. J.">
        <title>Chromosome-level wild Hevea brasiliensis genome provides new tools for genomic-assisted breeding and valuable loci to elevate rubber yield.</title>
        <authorList>
            <person name="Cheng H."/>
            <person name="Song X."/>
            <person name="Hu Y."/>
            <person name="Wu T."/>
            <person name="Yang Q."/>
            <person name="An Z."/>
            <person name="Feng S."/>
            <person name="Deng Z."/>
            <person name="Wu W."/>
            <person name="Zeng X."/>
            <person name="Tu M."/>
            <person name="Wang X."/>
            <person name="Huang H."/>
        </authorList>
    </citation>
    <scope>NUCLEOTIDE SEQUENCE [LARGE SCALE GENOMIC DNA]</scope>
    <source>
        <strain evidence="11">MT/VB/25A 57/8</strain>
    </source>
</reference>